<dbReference type="RefSeq" id="WP_126982737.1">
    <property type="nucleotide sequence ID" value="NZ_CP034670.1"/>
</dbReference>
<feature type="transmembrane region" description="Helical" evidence="1">
    <location>
        <begin position="38"/>
        <end position="63"/>
    </location>
</feature>
<sequence length="248" mass="28838">MDKQQSSPPPPEQSINPISQYFCRIKGYLKRHRRGLRWVVLFVLVAYGLASCMVTRTLAIIGVEYITGYSPTYTDFPLGQNKRLNLEVRSYVKHPYCIGMRTEFIDGKTKLYGPNLERGPSDRDPWEYGKQEVFRGHSLEGMAIGGLAPETFYRQYYTFQVIAYRQGWFGEKVFFRKNYTNLNIMGKVFYSYGSNTDNPRNIAYQDGVDCFDLPYGKYRFEFIDKSPFIPEFNEIIISVGVSPYIDLK</sequence>
<evidence type="ECO:0000313" key="3">
    <source>
        <dbReference type="Proteomes" id="UP000282435"/>
    </source>
</evidence>
<dbReference type="OrthoDB" id="8617142at2"/>
<keyword evidence="1" id="KW-0472">Membrane</keyword>
<evidence type="ECO:0000313" key="2">
    <source>
        <dbReference type="EMBL" id="AZR59181.1"/>
    </source>
</evidence>
<gene>
    <name evidence="2" type="ORF">ELB75_03535</name>
</gene>
<dbReference type="Proteomes" id="UP000282435">
    <property type="component" value="Chromosome"/>
</dbReference>
<proteinExistence type="predicted"/>
<protein>
    <submittedName>
        <fullName evidence="2">Uncharacterized protein</fullName>
    </submittedName>
</protein>
<dbReference type="EMBL" id="CP034670">
    <property type="protein sequence ID" value="AZR59181.1"/>
    <property type="molecule type" value="Genomic_DNA"/>
</dbReference>
<keyword evidence="1" id="KW-1133">Transmembrane helix</keyword>
<evidence type="ECO:0000256" key="1">
    <source>
        <dbReference type="SAM" id="Phobius"/>
    </source>
</evidence>
<dbReference type="AlphaFoldDB" id="A0A3S9SI06"/>
<accession>A0A3S9SI06</accession>
<reference evidence="2 3" key="1">
    <citation type="submission" date="2018-12" db="EMBL/GenBank/DDBJ databases">
        <title>Genome sequencing of Eikenella corrodens KCOM 3110 (= JS217).</title>
        <authorList>
            <person name="Koo J.-K."/>
            <person name="Park S.-N."/>
            <person name="Lim Y.K."/>
        </authorList>
    </citation>
    <scope>NUCLEOTIDE SEQUENCE [LARGE SCALE GENOMIC DNA]</scope>
    <source>
        <strain evidence="2 3">KCOM 3110</strain>
    </source>
</reference>
<name>A0A3S9SI06_EIKCO</name>
<keyword evidence="1" id="KW-0812">Transmembrane</keyword>
<organism evidence="2 3">
    <name type="scientific">Eikenella corrodens</name>
    <dbReference type="NCBI Taxonomy" id="539"/>
    <lineage>
        <taxon>Bacteria</taxon>
        <taxon>Pseudomonadati</taxon>
        <taxon>Pseudomonadota</taxon>
        <taxon>Betaproteobacteria</taxon>
        <taxon>Neisseriales</taxon>
        <taxon>Neisseriaceae</taxon>
        <taxon>Eikenella</taxon>
    </lineage>
</organism>